<dbReference type="RefSeq" id="WP_193636477.1">
    <property type="nucleotide sequence ID" value="NZ_JADCSA010000001.1"/>
</dbReference>
<accession>A0ABR9RP16</accession>
<comment type="caution">
    <text evidence="1">The sequence shown here is derived from an EMBL/GenBank/DDBJ whole genome shotgun (WGS) entry which is preliminary data.</text>
</comment>
<name>A0ABR9RP16_9ACTN</name>
<reference evidence="1 2" key="1">
    <citation type="submission" date="2020-10" db="EMBL/GenBank/DDBJ databases">
        <title>Nocardioides sp. isolated from sludge.</title>
        <authorList>
            <person name="Zhang X."/>
        </authorList>
    </citation>
    <scope>NUCLEOTIDE SEQUENCE [LARGE SCALE GENOMIC DNA]</scope>
    <source>
        <strain evidence="1 2">Y6</strain>
    </source>
</reference>
<keyword evidence="2" id="KW-1185">Reference proteome</keyword>
<sequence>MSRLRPLRRPTAKGVSSGTLVVLALALGQWLDTQLPQAPDANRPYEVEGQVGERVDLRSGHLEVTSVNGATVVDLQSSLRRSPGVFTVVELTWTPLGESSSLEYAALRDNRGRELPFGSLYGRNVLDCRGTVTGVPVRCLAVVEADPDTLAGASLALATAPDDLRWDSMAVVDLGIDDADVDRWREQDEPLPAPATGIAPGGGR</sequence>
<dbReference type="Proteomes" id="UP000756387">
    <property type="component" value="Unassembled WGS sequence"/>
</dbReference>
<dbReference type="EMBL" id="JADCSA010000001">
    <property type="protein sequence ID" value="MBE7323135.1"/>
    <property type="molecule type" value="Genomic_DNA"/>
</dbReference>
<protein>
    <submittedName>
        <fullName evidence="1">Uncharacterized protein</fullName>
    </submittedName>
</protein>
<proteinExistence type="predicted"/>
<evidence type="ECO:0000313" key="1">
    <source>
        <dbReference type="EMBL" id="MBE7323135.1"/>
    </source>
</evidence>
<evidence type="ECO:0000313" key="2">
    <source>
        <dbReference type="Proteomes" id="UP000756387"/>
    </source>
</evidence>
<organism evidence="1 2">
    <name type="scientific">Nocardioides malaquae</name>
    <dbReference type="NCBI Taxonomy" id="2773426"/>
    <lineage>
        <taxon>Bacteria</taxon>
        <taxon>Bacillati</taxon>
        <taxon>Actinomycetota</taxon>
        <taxon>Actinomycetes</taxon>
        <taxon>Propionibacteriales</taxon>
        <taxon>Nocardioidaceae</taxon>
        <taxon>Nocardioides</taxon>
    </lineage>
</organism>
<gene>
    <name evidence="1" type="ORF">IEQ44_00530</name>
</gene>